<dbReference type="EMBL" id="QNZL01000014">
    <property type="protein sequence ID" value="RTZ81723.1"/>
    <property type="molecule type" value="Genomic_DNA"/>
</dbReference>
<comment type="caution">
    <text evidence="1">The sequence shown here is derived from an EMBL/GenBank/DDBJ whole genome shotgun (WGS) entry which is preliminary data.</text>
</comment>
<organism evidence="1 2">
    <name type="scientific">SAR324 cluster bacterium</name>
    <dbReference type="NCBI Taxonomy" id="2024889"/>
    <lineage>
        <taxon>Bacteria</taxon>
        <taxon>Deltaproteobacteria</taxon>
        <taxon>SAR324 cluster</taxon>
    </lineage>
</organism>
<name>A0A432GEZ5_9DELT</name>
<protein>
    <submittedName>
        <fullName evidence="1">Asp/Glu racemase</fullName>
    </submittedName>
</protein>
<dbReference type="Proteomes" id="UP000286801">
    <property type="component" value="Unassembled WGS sequence"/>
</dbReference>
<dbReference type="Gene3D" id="3.40.50.12500">
    <property type="match status" value="1"/>
</dbReference>
<evidence type="ECO:0000313" key="2">
    <source>
        <dbReference type="Proteomes" id="UP000286801"/>
    </source>
</evidence>
<sequence>MTNQQNATGATAANINHIPFETDAGVAHRAAIGLIVLSTDQTIEHEFRFIFKQQGVAYYESRIPNSNRITPETLKEMEKLIEDQTDVILPGLPLDVVAFGCTSASMVIGEEMVFTKIREKRPDAACTTPITAAFAAFDALGAKRIGVLTPYRQDINDFMRDYIAERGYEVPIFGSFNEENDNIAARISAASIHSAITRVAGSADLDAVFISCTSLRLVEHVVGIEKEIGIPVTSSNHAMAWHCLRLAGVDDRLPEFGRLYEE</sequence>
<proteinExistence type="predicted"/>
<reference evidence="1 2" key="1">
    <citation type="submission" date="2018-06" db="EMBL/GenBank/DDBJ databases">
        <title>Combined omics and stable isotope probing to characterize newly discovered Mariana Back-Arc vent microbial communities.</title>
        <authorList>
            <person name="Trembath-Reichert E."/>
            <person name="Huber J.A."/>
        </authorList>
    </citation>
    <scope>NUCLEOTIDE SEQUENCE [LARGE SCALE GENOMIC DNA]</scope>
    <source>
        <strain evidence="1">MAG 63_1</strain>
    </source>
</reference>
<dbReference type="PANTHER" id="PTHR40267">
    <property type="entry name" value="BLR3294 PROTEIN"/>
    <property type="match status" value="1"/>
</dbReference>
<gene>
    <name evidence="1" type="ORF">DSY97_00445</name>
</gene>
<dbReference type="AlphaFoldDB" id="A0A432GEZ5"/>
<dbReference type="PANTHER" id="PTHR40267:SF1">
    <property type="entry name" value="BLR3294 PROTEIN"/>
    <property type="match status" value="1"/>
</dbReference>
<evidence type="ECO:0000313" key="1">
    <source>
        <dbReference type="EMBL" id="RTZ81723.1"/>
    </source>
</evidence>
<dbReference type="InterPro" id="IPR053714">
    <property type="entry name" value="Iso_Racemase_Enz_sf"/>
</dbReference>
<dbReference type="Pfam" id="PF17645">
    <property type="entry name" value="Amdase"/>
    <property type="match status" value="1"/>
</dbReference>
<dbReference type="PIRSF" id="PIRSF015736">
    <property type="entry name" value="MI"/>
    <property type="match status" value="1"/>
</dbReference>
<accession>A0A432GEZ5</accession>
<dbReference type="InterPro" id="IPR026286">
    <property type="entry name" value="MaiA/AMDase"/>
</dbReference>